<evidence type="ECO:0000313" key="2">
    <source>
        <dbReference type="EMBL" id="KAJ1141700.1"/>
    </source>
</evidence>
<comment type="caution">
    <text evidence="2">The sequence shown here is derived from an EMBL/GenBank/DDBJ whole genome shotgun (WGS) entry which is preliminary data.</text>
</comment>
<sequence>MAVRIRAASGAAGRGADPRINCAEGRKWGGDRRGLALRPGVGRQDLRPEWGGGGLGPESWPQAALVEVGASGAGAAWDSGILCRSVAAGTETIELTGRGRTARGKNTGPSPLSCRDCLGRRPGSRGGSPRSVDWPCAALVEAGAPLCRVGLGLGRAWLDSRRWSRDRRIGSSRVQTSELVASSVTSGLARGIPLLEMSC</sequence>
<protein>
    <submittedName>
        <fullName evidence="2">Uncharacterized protein</fullName>
    </submittedName>
</protein>
<accession>A0AAV7QRE6</accession>
<name>A0AAV7QRE6_PLEWA</name>
<dbReference type="EMBL" id="JANPWB010000010">
    <property type="protein sequence ID" value="KAJ1141700.1"/>
    <property type="molecule type" value="Genomic_DNA"/>
</dbReference>
<proteinExistence type="predicted"/>
<feature type="region of interest" description="Disordered" evidence="1">
    <location>
        <begin position="97"/>
        <end position="130"/>
    </location>
</feature>
<keyword evidence="3" id="KW-1185">Reference proteome</keyword>
<evidence type="ECO:0000313" key="3">
    <source>
        <dbReference type="Proteomes" id="UP001066276"/>
    </source>
</evidence>
<gene>
    <name evidence="2" type="ORF">NDU88_008028</name>
</gene>
<reference evidence="2" key="1">
    <citation type="journal article" date="2022" name="bioRxiv">
        <title>Sequencing and chromosome-scale assembly of the giantPleurodeles waltlgenome.</title>
        <authorList>
            <person name="Brown T."/>
            <person name="Elewa A."/>
            <person name="Iarovenko S."/>
            <person name="Subramanian E."/>
            <person name="Araus A.J."/>
            <person name="Petzold A."/>
            <person name="Susuki M."/>
            <person name="Suzuki K.-i.T."/>
            <person name="Hayashi T."/>
            <person name="Toyoda A."/>
            <person name="Oliveira C."/>
            <person name="Osipova E."/>
            <person name="Leigh N.D."/>
            <person name="Simon A."/>
            <person name="Yun M.H."/>
        </authorList>
    </citation>
    <scope>NUCLEOTIDE SEQUENCE</scope>
    <source>
        <strain evidence="2">20211129_DDA</strain>
        <tissue evidence="2">Liver</tissue>
    </source>
</reference>
<dbReference type="AlphaFoldDB" id="A0AAV7QRE6"/>
<dbReference type="Proteomes" id="UP001066276">
    <property type="component" value="Chromosome 6"/>
</dbReference>
<evidence type="ECO:0000256" key="1">
    <source>
        <dbReference type="SAM" id="MobiDB-lite"/>
    </source>
</evidence>
<organism evidence="2 3">
    <name type="scientific">Pleurodeles waltl</name>
    <name type="common">Iberian ribbed newt</name>
    <dbReference type="NCBI Taxonomy" id="8319"/>
    <lineage>
        <taxon>Eukaryota</taxon>
        <taxon>Metazoa</taxon>
        <taxon>Chordata</taxon>
        <taxon>Craniata</taxon>
        <taxon>Vertebrata</taxon>
        <taxon>Euteleostomi</taxon>
        <taxon>Amphibia</taxon>
        <taxon>Batrachia</taxon>
        <taxon>Caudata</taxon>
        <taxon>Salamandroidea</taxon>
        <taxon>Salamandridae</taxon>
        <taxon>Pleurodelinae</taxon>
        <taxon>Pleurodeles</taxon>
    </lineage>
</organism>